<dbReference type="SUPFAM" id="SSF142433">
    <property type="entry name" value="CinA-like"/>
    <property type="match status" value="1"/>
</dbReference>
<evidence type="ECO:0000313" key="3">
    <source>
        <dbReference type="Proteomes" id="UP000181917"/>
    </source>
</evidence>
<dbReference type="Pfam" id="PF02464">
    <property type="entry name" value="CinA"/>
    <property type="match status" value="1"/>
</dbReference>
<protein>
    <submittedName>
        <fullName evidence="2">Nicotinamide-nucleotide amidase</fullName>
    </submittedName>
</protein>
<dbReference type="Proteomes" id="UP000181917">
    <property type="component" value="Unassembled WGS sequence"/>
</dbReference>
<dbReference type="STRING" id="37928.SAMN04489742_4526"/>
<name>A0A1H1H3N2_9MICC</name>
<accession>A0A1H1H3N2</accession>
<dbReference type="NCBIfam" id="TIGR00199">
    <property type="entry name" value="PncC_domain"/>
    <property type="match status" value="1"/>
</dbReference>
<dbReference type="RefSeq" id="WP_074702697.1">
    <property type="nucleotide sequence ID" value="NZ_CP018863.1"/>
</dbReference>
<feature type="domain" description="CinA C-terminal" evidence="1">
    <location>
        <begin position="4"/>
        <end position="155"/>
    </location>
</feature>
<keyword evidence="3" id="KW-1185">Reference proteome</keyword>
<reference evidence="2 3" key="1">
    <citation type="submission" date="2016-10" db="EMBL/GenBank/DDBJ databases">
        <authorList>
            <person name="de Groot N.N."/>
        </authorList>
    </citation>
    <scope>NUCLEOTIDE SEQUENCE [LARGE SCALE GENOMIC DNA]</scope>
    <source>
        <strain evidence="2 3">DSM 20117</strain>
    </source>
</reference>
<dbReference type="OrthoDB" id="1253990at2"/>
<dbReference type="Gene3D" id="3.90.950.20">
    <property type="entry name" value="CinA-like"/>
    <property type="match status" value="1"/>
</dbReference>
<dbReference type="InterPro" id="IPR036653">
    <property type="entry name" value="CinA-like_C"/>
</dbReference>
<dbReference type="InterPro" id="IPR008136">
    <property type="entry name" value="CinA_C"/>
</dbReference>
<evidence type="ECO:0000259" key="1">
    <source>
        <dbReference type="Pfam" id="PF02464"/>
    </source>
</evidence>
<dbReference type="AlphaFoldDB" id="A0A1H1H3N2"/>
<gene>
    <name evidence="2" type="ORF">SAMN04489742_4526</name>
</gene>
<dbReference type="KEGG" id="acry:AC20117_16770"/>
<organism evidence="2 3">
    <name type="scientific">Crystallibacter crystallopoietes</name>
    <dbReference type="NCBI Taxonomy" id="37928"/>
    <lineage>
        <taxon>Bacteria</taxon>
        <taxon>Bacillati</taxon>
        <taxon>Actinomycetota</taxon>
        <taxon>Actinomycetes</taxon>
        <taxon>Micrococcales</taxon>
        <taxon>Micrococcaceae</taxon>
        <taxon>Crystallibacter</taxon>
    </lineage>
</organism>
<sequence>MNEHTLAQQVVLAAVADGVRIGTAESLTAGMVSSALATVPGASAALQGGIVSYQSEVKSGVLGVDRDLLDSEGAVHADVARQMAEGARRILGADIAVSTTGVAGPEPHGGKPVGTVFIGTAGADGSDAVAYTFSGGRAEIRAQAEEAALEQLLEAIQRTTAARGQR</sequence>
<proteinExistence type="predicted"/>
<dbReference type="EMBL" id="FNKH01000002">
    <property type="protein sequence ID" value="SDR19696.1"/>
    <property type="molecule type" value="Genomic_DNA"/>
</dbReference>
<evidence type="ECO:0000313" key="2">
    <source>
        <dbReference type="EMBL" id="SDR19696.1"/>
    </source>
</evidence>